<evidence type="ECO:0000256" key="1">
    <source>
        <dbReference type="ARBA" id="ARBA00022676"/>
    </source>
</evidence>
<keyword evidence="1" id="KW-0328">Glycosyltransferase</keyword>
<name>A0A937UMR9_9ACTN</name>
<dbReference type="InterPro" id="IPR050426">
    <property type="entry name" value="Glycosyltransferase_28"/>
</dbReference>
<dbReference type="Gene3D" id="3.40.50.2000">
    <property type="entry name" value="Glycogen Phosphorylase B"/>
    <property type="match status" value="2"/>
</dbReference>
<evidence type="ECO:0000313" key="5">
    <source>
        <dbReference type="EMBL" id="MBL7627343.1"/>
    </source>
</evidence>
<dbReference type="InterPro" id="IPR028098">
    <property type="entry name" value="Glyco_trans_4-like_N"/>
</dbReference>
<keyword evidence="6" id="KW-1185">Reference proteome</keyword>
<reference evidence="5" key="1">
    <citation type="submission" date="2020-12" db="EMBL/GenBank/DDBJ databases">
        <title>Genomic characterization of non-nitrogen-fixing Frankia strains.</title>
        <authorList>
            <person name="Carlos-Shanley C."/>
            <person name="Guerra T."/>
            <person name="Hahn D."/>
        </authorList>
    </citation>
    <scope>NUCLEOTIDE SEQUENCE</scope>
    <source>
        <strain evidence="5">CN6</strain>
    </source>
</reference>
<accession>A0A937UMR9</accession>
<dbReference type="AlphaFoldDB" id="A0A937UMR9"/>
<gene>
    <name evidence="5" type="ORF">I7412_09215</name>
</gene>
<dbReference type="CDD" id="cd03784">
    <property type="entry name" value="GT1_Gtf-like"/>
    <property type="match status" value="1"/>
</dbReference>
<proteinExistence type="predicted"/>
<dbReference type="PANTHER" id="PTHR48050">
    <property type="entry name" value="STEROL 3-BETA-GLUCOSYLTRANSFERASE"/>
    <property type="match status" value="1"/>
</dbReference>
<protein>
    <submittedName>
        <fullName evidence="5">Glycosyltransferase family 1 protein</fullName>
    </submittedName>
</protein>
<organism evidence="5 6">
    <name type="scientific">Frankia nepalensis</name>
    <dbReference type="NCBI Taxonomy" id="1836974"/>
    <lineage>
        <taxon>Bacteria</taxon>
        <taxon>Bacillati</taxon>
        <taxon>Actinomycetota</taxon>
        <taxon>Actinomycetes</taxon>
        <taxon>Frankiales</taxon>
        <taxon>Frankiaceae</taxon>
        <taxon>Frankia</taxon>
    </lineage>
</organism>
<feature type="domain" description="Glycosyltransferase subfamily 4-like N-terminal" evidence="4">
    <location>
        <begin position="23"/>
        <end position="169"/>
    </location>
</feature>
<evidence type="ECO:0000313" key="6">
    <source>
        <dbReference type="Proteomes" id="UP000604475"/>
    </source>
</evidence>
<evidence type="ECO:0000256" key="2">
    <source>
        <dbReference type="ARBA" id="ARBA00022679"/>
    </source>
</evidence>
<dbReference type="GO" id="GO:0008194">
    <property type="term" value="F:UDP-glycosyltransferase activity"/>
    <property type="evidence" value="ECO:0007669"/>
    <property type="project" value="InterPro"/>
</dbReference>
<dbReference type="InterPro" id="IPR010610">
    <property type="entry name" value="EryCIII-like_C"/>
</dbReference>
<evidence type="ECO:0000259" key="4">
    <source>
        <dbReference type="Pfam" id="PF13439"/>
    </source>
</evidence>
<dbReference type="SUPFAM" id="SSF53756">
    <property type="entry name" value="UDP-Glycosyltransferase/glycogen phosphorylase"/>
    <property type="match status" value="1"/>
</dbReference>
<dbReference type="GO" id="GO:0016758">
    <property type="term" value="F:hexosyltransferase activity"/>
    <property type="evidence" value="ECO:0007669"/>
    <property type="project" value="UniProtKB-ARBA"/>
</dbReference>
<feature type="domain" description="Erythromycin biosynthesis protein CIII-like C-terminal" evidence="3">
    <location>
        <begin position="222"/>
        <end position="353"/>
    </location>
</feature>
<dbReference type="PANTHER" id="PTHR48050:SF13">
    <property type="entry name" value="STEROL 3-BETA-GLUCOSYLTRANSFERASE UGT80A2"/>
    <property type="match status" value="1"/>
</dbReference>
<dbReference type="RefSeq" id="WP_203003124.1">
    <property type="nucleotide sequence ID" value="NZ_JADWYU010000097.1"/>
</dbReference>
<dbReference type="InterPro" id="IPR002213">
    <property type="entry name" value="UDP_glucos_trans"/>
</dbReference>
<dbReference type="EMBL" id="JAEACQ010000159">
    <property type="protein sequence ID" value="MBL7627343.1"/>
    <property type="molecule type" value="Genomic_DNA"/>
</dbReference>
<sequence>MSTTTGKILVVTWNGGGNVPPALSLADELRRRGHDVRVLGHGPQRATVEGAGLRFEAYRHAAPHSPLDRASFAKFAAEYVRLYVDPGAGVDLMASLEREGADVVVVDALLLDALRALQRRGTRHVVLHHTLLGYMTGGFAAGAGTITRTRGLAPTTLWGRADRVLAPGTASLERRSTQPANVRLTGPMWPVGVSPRPHRGEDRILVSLSSIHYGGQLAALRRIMAAVAGLPVPVVLTTGRAVDPAELDVPPGVEAHGFLPHGEVLPNVSMVVGHGGFSTTTQALAHDLPMVVMPMFTFGDQRVVGAAVARAGAGVMVRRGASVAAIRDAIVRMLGDGPHRAAAARLGAELRAAGGAATAADEIELLLPRVTAVSRR</sequence>
<comment type="caution">
    <text evidence="5">The sequence shown here is derived from an EMBL/GenBank/DDBJ whole genome shotgun (WGS) entry which is preliminary data.</text>
</comment>
<dbReference type="Pfam" id="PF13439">
    <property type="entry name" value="Glyco_transf_4"/>
    <property type="match status" value="1"/>
</dbReference>
<dbReference type="Proteomes" id="UP000604475">
    <property type="component" value="Unassembled WGS sequence"/>
</dbReference>
<dbReference type="GO" id="GO:0017000">
    <property type="term" value="P:antibiotic biosynthetic process"/>
    <property type="evidence" value="ECO:0007669"/>
    <property type="project" value="UniProtKB-ARBA"/>
</dbReference>
<evidence type="ECO:0000259" key="3">
    <source>
        <dbReference type="Pfam" id="PF06722"/>
    </source>
</evidence>
<keyword evidence="2" id="KW-0808">Transferase</keyword>
<dbReference type="Pfam" id="PF06722">
    <property type="entry name" value="EryCIII-like_C"/>
    <property type="match status" value="1"/>
</dbReference>